<dbReference type="Gene3D" id="3.30.2110.10">
    <property type="entry name" value="CbiD-like"/>
    <property type="match status" value="1"/>
</dbReference>
<sequence length="353" mass="38488">MPKETEKRIRDPVSDFFYPEEWSGKCSSTEDLRLVTDGLAVLTSDGNILMRGFTTGSTAAAACKAAVLSLKKSGIDFVNIRTASGIRVDVKASGKSGTGRSAKYSGDYKDDITSGILFIAKATENREGTEFIAGEGIGRFSRDTPRYQKGTPAISNSSMKTILDAINEALYETDIPNVTVNLSIPKGEETGRKTLNPKVGVEGGISVLGSTGFVEPWDDHLSESVFDRIMCADGVVITTGRIGLRFSRMLFPDYETVLVGKYMERAISVAKGDIILCGLPALILKFIDPDILSGTPYLTVEEMTSDPEWKIRAEKSISRYIKGHNEVRVVIINRNGDIEIDSERFKTKGETGL</sequence>
<protein>
    <submittedName>
        <fullName evidence="5">Cobalamin (Vitamin B12) biosynthesis CbiD protein</fullName>
    </submittedName>
</protein>
<evidence type="ECO:0000256" key="3">
    <source>
        <dbReference type="ARBA" id="ARBA00022679"/>
    </source>
</evidence>
<dbReference type="SUPFAM" id="SSF111342">
    <property type="entry name" value="CbiD-like"/>
    <property type="match status" value="1"/>
</dbReference>
<dbReference type="PANTHER" id="PTHR35863:SF1">
    <property type="entry name" value="COBALT-PRECORRIN-5B C(1)-METHYLTRANSFERASE"/>
    <property type="match status" value="1"/>
</dbReference>
<evidence type="ECO:0000313" key="5">
    <source>
        <dbReference type="EMBL" id="EHQ35842.1"/>
    </source>
</evidence>
<dbReference type="STRING" id="937775.Metlim_1741"/>
<dbReference type="FunCoup" id="H1YX39">
    <property type="interactions" value="85"/>
</dbReference>
<keyword evidence="6" id="KW-1185">Reference proteome</keyword>
<dbReference type="Proteomes" id="UP000005741">
    <property type="component" value="Chromosome"/>
</dbReference>
<dbReference type="PANTHER" id="PTHR35863">
    <property type="entry name" value="COBALT-PRECORRIN-5B C(1)-METHYLTRANSFERASE"/>
    <property type="match status" value="1"/>
</dbReference>
<keyword evidence="1" id="KW-0169">Cobalamin biosynthesis</keyword>
<evidence type="ECO:0000256" key="4">
    <source>
        <dbReference type="ARBA" id="ARBA00022691"/>
    </source>
</evidence>
<dbReference type="GO" id="GO:0008168">
    <property type="term" value="F:methyltransferase activity"/>
    <property type="evidence" value="ECO:0007669"/>
    <property type="project" value="UniProtKB-KW"/>
</dbReference>
<accession>H1YX39</accession>
<dbReference type="GO" id="GO:0009236">
    <property type="term" value="P:cobalamin biosynthetic process"/>
    <property type="evidence" value="ECO:0007669"/>
    <property type="project" value="UniProtKB-KW"/>
</dbReference>
<proteinExistence type="predicted"/>
<dbReference type="RefSeq" id="WP_004077764.1">
    <property type="nucleotide sequence ID" value="NZ_CM001436.1"/>
</dbReference>
<keyword evidence="4" id="KW-0949">S-adenosyl-L-methionine</keyword>
<dbReference type="HOGENOM" id="CLU_820433_0_0_2"/>
<keyword evidence="2" id="KW-0489">Methyltransferase</keyword>
<dbReference type="EMBL" id="CM001436">
    <property type="protein sequence ID" value="EHQ35842.1"/>
    <property type="molecule type" value="Genomic_DNA"/>
</dbReference>
<name>H1YX39_9EURY</name>
<keyword evidence="3" id="KW-0808">Transferase</keyword>
<dbReference type="PATRIC" id="fig|937775.9.peg.1954"/>
<evidence type="ECO:0000256" key="1">
    <source>
        <dbReference type="ARBA" id="ARBA00022573"/>
    </source>
</evidence>
<dbReference type="NCBIfam" id="NF000856">
    <property type="entry name" value="PRK00075.2-5"/>
    <property type="match status" value="1"/>
</dbReference>
<dbReference type="InParanoid" id="H1YX39"/>
<dbReference type="InterPro" id="IPR002748">
    <property type="entry name" value="CbiD"/>
</dbReference>
<dbReference type="InterPro" id="IPR036074">
    <property type="entry name" value="CbiD_sf"/>
</dbReference>
<dbReference type="GO" id="GO:0032259">
    <property type="term" value="P:methylation"/>
    <property type="evidence" value="ECO:0007669"/>
    <property type="project" value="UniProtKB-KW"/>
</dbReference>
<evidence type="ECO:0000313" key="6">
    <source>
        <dbReference type="Proteomes" id="UP000005741"/>
    </source>
</evidence>
<dbReference type="AlphaFoldDB" id="H1YX39"/>
<reference evidence="5 6" key="1">
    <citation type="submission" date="2011-10" db="EMBL/GenBank/DDBJ databases">
        <title>The Improved High-Quality Draft genome of Methanoplanus limicola DSM 2279.</title>
        <authorList>
            <consortium name="US DOE Joint Genome Institute (JGI-PGF)"/>
            <person name="Lucas S."/>
            <person name="Copeland A."/>
            <person name="Lapidus A."/>
            <person name="Glavina del Rio T."/>
            <person name="Dalin E."/>
            <person name="Tice H."/>
            <person name="Bruce D."/>
            <person name="Goodwin L."/>
            <person name="Pitluck S."/>
            <person name="Peters L."/>
            <person name="Mikhailova N."/>
            <person name="Lu M."/>
            <person name="Kyrpides N."/>
            <person name="Mavromatis K."/>
            <person name="Ivanova N."/>
            <person name="Markowitz V."/>
            <person name="Cheng J.-F."/>
            <person name="Hugenholtz P."/>
            <person name="Woyke T."/>
            <person name="Wu D."/>
            <person name="Wirth R."/>
            <person name="Brambilla E.-M."/>
            <person name="Klenk H.-P."/>
            <person name="Eisen J.A."/>
        </authorList>
    </citation>
    <scope>NUCLEOTIDE SEQUENCE [LARGE SCALE GENOMIC DNA]</scope>
    <source>
        <strain evidence="5 6">DSM 2279</strain>
    </source>
</reference>
<evidence type="ECO:0000256" key="2">
    <source>
        <dbReference type="ARBA" id="ARBA00022603"/>
    </source>
</evidence>
<dbReference type="Gene3D" id="3.40.50.10720">
    <property type="entry name" value="CbiD-like domains"/>
    <property type="match status" value="1"/>
</dbReference>
<dbReference type="Pfam" id="PF01888">
    <property type="entry name" value="CbiD"/>
    <property type="match status" value="1"/>
</dbReference>
<organism evidence="5 6">
    <name type="scientific">Methanoplanus limicola DSM 2279</name>
    <dbReference type="NCBI Taxonomy" id="937775"/>
    <lineage>
        <taxon>Archaea</taxon>
        <taxon>Methanobacteriati</taxon>
        <taxon>Methanobacteriota</taxon>
        <taxon>Stenosarchaea group</taxon>
        <taxon>Methanomicrobia</taxon>
        <taxon>Methanomicrobiales</taxon>
        <taxon>Methanomicrobiaceae</taxon>
        <taxon>Methanoplanus</taxon>
    </lineage>
</organism>
<gene>
    <name evidence="5" type="ORF">Metlim_1741</name>
</gene>